<gene>
    <name evidence="2" type="ORF">KSP40_PGU005388</name>
</gene>
<name>A0ABR2MTS2_9ASPA</name>
<evidence type="ECO:0000256" key="1">
    <source>
        <dbReference type="SAM" id="MobiDB-lite"/>
    </source>
</evidence>
<evidence type="ECO:0000313" key="3">
    <source>
        <dbReference type="Proteomes" id="UP001412067"/>
    </source>
</evidence>
<feature type="compositionally biased region" description="Polar residues" evidence="1">
    <location>
        <begin position="42"/>
        <end position="61"/>
    </location>
</feature>
<dbReference type="EMBL" id="JBBWWR010000005">
    <property type="protein sequence ID" value="KAK8967074.1"/>
    <property type="molecule type" value="Genomic_DNA"/>
</dbReference>
<feature type="region of interest" description="Disordered" evidence="1">
    <location>
        <begin position="22"/>
        <end position="73"/>
    </location>
</feature>
<keyword evidence="2" id="KW-0418">Kinase</keyword>
<dbReference type="Proteomes" id="UP001412067">
    <property type="component" value="Unassembled WGS sequence"/>
</dbReference>
<protein>
    <submittedName>
        <fullName evidence="2">Serine/threonine-protein kinase</fullName>
    </submittedName>
</protein>
<comment type="caution">
    <text evidence="2">The sequence shown here is derived from an EMBL/GenBank/DDBJ whole genome shotgun (WGS) entry which is preliminary data.</text>
</comment>
<keyword evidence="2" id="KW-0808">Transferase</keyword>
<sequence length="176" mass="19625">MGCLNERPRGVPEHRFALHGECGASTSKNSKEDLRHVVPGHPSSSFGRPNNFHVSRSQRSHLPNGFSGLSGPLETSITSTTMFADKKDVQDQSNRPIQLLGSTFNQLDVDNASSTYKRNKIIYSGPLIPMGDNIEEMLREHERQIEQAVRKACIDRTMKKCVVKSQSEAQILTGKY</sequence>
<organism evidence="2 3">
    <name type="scientific">Platanthera guangdongensis</name>
    <dbReference type="NCBI Taxonomy" id="2320717"/>
    <lineage>
        <taxon>Eukaryota</taxon>
        <taxon>Viridiplantae</taxon>
        <taxon>Streptophyta</taxon>
        <taxon>Embryophyta</taxon>
        <taxon>Tracheophyta</taxon>
        <taxon>Spermatophyta</taxon>
        <taxon>Magnoliopsida</taxon>
        <taxon>Liliopsida</taxon>
        <taxon>Asparagales</taxon>
        <taxon>Orchidaceae</taxon>
        <taxon>Orchidoideae</taxon>
        <taxon>Orchideae</taxon>
        <taxon>Orchidinae</taxon>
        <taxon>Platanthera</taxon>
    </lineage>
</organism>
<accession>A0ABR2MTS2</accession>
<proteinExistence type="predicted"/>
<keyword evidence="3" id="KW-1185">Reference proteome</keyword>
<reference evidence="2 3" key="1">
    <citation type="journal article" date="2022" name="Nat. Plants">
        <title>Genomes of leafy and leafless Platanthera orchids illuminate the evolution of mycoheterotrophy.</title>
        <authorList>
            <person name="Li M.H."/>
            <person name="Liu K.W."/>
            <person name="Li Z."/>
            <person name="Lu H.C."/>
            <person name="Ye Q.L."/>
            <person name="Zhang D."/>
            <person name="Wang J.Y."/>
            <person name="Li Y.F."/>
            <person name="Zhong Z.M."/>
            <person name="Liu X."/>
            <person name="Yu X."/>
            <person name="Liu D.K."/>
            <person name="Tu X.D."/>
            <person name="Liu B."/>
            <person name="Hao Y."/>
            <person name="Liao X.Y."/>
            <person name="Jiang Y.T."/>
            <person name="Sun W.H."/>
            <person name="Chen J."/>
            <person name="Chen Y.Q."/>
            <person name="Ai Y."/>
            <person name="Zhai J.W."/>
            <person name="Wu S.S."/>
            <person name="Zhou Z."/>
            <person name="Hsiao Y.Y."/>
            <person name="Wu W.L."/>
            <person name="Chen Y.Y."/>
            <person name="Lin Y.F."/>
            <person name="Hsu J.L."/>
            <person name="Li C.Y."/>
            <person name="Wang Z.W."/>
            <person name="Zhao X."/>
            <person name="Zhong W.Y."/>
            <person name="Ma X.K."/>
            <person name="Ma L."/>
            <person name="Huang J."/>
            <person name="Chen G.Z."/>
            <person name="Huang M.Z."/>
            <person name="Huang L."/>
            <person name="Peng D.H."/>
            <person name="Luo Y.B."/>
            <person name="Zou S.Q."/>
            <person name="Chen S.P."/>
            <person name="Lan S."/>
            <person name="Tsai W.C."/>
            <person name="Van de Peer Y."/>
            <person name="Liu Z.J."/>
        </authorList>
    </citation>
    <scope>NUCLEOTIDE SEQUENCE [LARGE SCALE GENOMIC DNA]</scope>
    <source>
        <strain evidence="2">Lor288</strain>
    </source>
</reference>
<dbReference type="GO" id="GO:0016301">
    <property type="term" value="F:kinase activity"/>
    <property type="evidence" value="ECO:0007669"/>
    <property type="project" value="UniProtKB-KW"/>
</dbReference>
<evidence type="ECO:0000313" key="2">
    <source>
        <dbReference type="EMBL" id="KAK8967074.1"/>
    </source>
</evidence>